<evidence type="ECO:0000256" key="1">
    <source>
        <dbReference type="ARBA" id="ARBA00006484"/>
    </source>
</evidence>
<dbReference type="GO" id="GO:0016491">
    <property type="term" value="F:oxidoreductase activity"/>
    <property type="evidence" value="ECO:0007669"/>
    <property type="project" value="UniProtKB-KW"/>
</dbReference>
<dbReference type="Gene3D" id="3.40.50.720">
    <property type="entry name" value="NAD(P)-binding Rossmann-like Domain"/>
    <property type="match status" value="1"/>
</dbReference>
<dbReference type="Pfam" id="PF00106">
    <property type="entry name" value="adh_short"/>
    <property type="match status" value="1"/>
</dbReference>
<dbReference type="InterPro" id="IPR002347">
    <property type="entry name" value="SDR_fam"/>
</dbReference>
<evidence type="ECO:0000313" key="5">
    <source>
        <dbReference type="Proteomes" id="UP000193067"/>
    </source>
</evidence>
<organism evidence="4 5">
    <name type="scientific">Trametes coccinea (strain BRFM310)</name>
    <name type="common">Pycnoporus coccineus</name>
    <dbReference type="NCBI Taxonomy" id="1353009"/>
    <lineage>
        <taxon>Eukaryota</taxon>
        <taxon>Fungi</taxon>
        <taxon>Dikarya</taxon>
        <taxon>Basidiomycota</taxon>
        <taxon>Agaricomycotina</taxon>
        <taxon>Agaricomycetes</taxon>
        <taxon>Polyporales</taxon>
        <taxon>Polyporaceae</taxon>
        <taxon>Trametes</taxon>
    </lineage>
</organism>
<reference evidence="4 5" key="1">
    <citation type="journal article" date="2015" name="Biotechnol. Biofuels">
        <title>Enhanced degradation of softwood versus hardwood by the white-rot fungus Pycnoporus coccineus.</title>
        <authorList>
            <person name="Couturier M."/>
            <person name="Navarro D."/>
            <person name="Chevret D."/>
            <person name="Henrissat B."/>
            <person name="Piumi F."/>
            <person name="Ruiz-Duenas F.J."/>
            <person name="Martinez A.T."/>
            <person name="Grigoriev I.V."/>
            <person name="Riley R."/>
            <person name="Lipzen A."/>
            <person name="Berrin J.G."/>
            <person name="Master E.R."/>
            <person name="Rosso M.N."/>
        </authorList>
    </citation>
    <scope>NUCLEOTIDE SEQUENCE [LARGE SCALE GENOMIC DNA]</scope>
    <source>
        <strain evidence="4 5">BRFM310</strain>
    </source>
</reference>
<dbReference type="STRING" id="1353009.A0A1Y2I630"/>
<keyword evidence="2" id="KW-0560">Oxidoreductase</keyword>
<dbReference type="PRINTS" id="PR00081">
    <property type="entry name" value="GDHRDH"/>
</dbReference>
<evidence type="ECO:0000313" key="4">
    <source>
        <dbReference type="EMBL" id="OSC96607.1"/>
    </source>
</evidence>
<proteinExistence type="inferred from homology"/>
<comment type="similarity">
    <text evidence="1 3">Belongs to the short-chain dehydrogenases/reductases (SDR) family.</text>
</comment>
<name>A0A1Y2I630_TRAC3</name>
<dbReference type="SUPFAM" id="SSF51735">
    <property type="entry name" value="NAD(P)-binding Rossmann-fold domains"/>
    <property type="match status" value="1"/>
</dbReference>
<dbReference type="AlphaFoldDB" id="A0A1Y2I630"/>
<accession>A0A1Y2I630</accession>
<dbReference type="FunFam" id="3.40.50.720:FF:000084">
    <property type="entry name" value="Short-chain dehydrogenase reductase"/>
    <property type="match status" value="1"/>
</dbReference>
<dbReference type="EMBL" id="KZ084173">
    <property type="protein sequence ID" value="OSC96607.1"/>
    <property type="molecule type" value="Genomic_DNA"/>
</dbReference>
<gene>
    <name evidence="4" type="ORF">PYCCODRAFT_1378831</name>
</gene>
<sequence>MSEKTIDSAPRVALVTGAAQGIGKAIALRLAEDGLDVAVLDLPQKRDQLEAVVEAIKAKGRGTVALYVDVSSEPEIEAAIQGTVDRLGGLDVIVANAAICEVMPIVDLTVESFDKTVAVNARGVMLAIKHAARHMIAQGRGGRIIGTAGTYGYAGLLHVPAYTATKFAVRGLVQSAALELRGHDITVNGYCPGIIMTDMTSFPDDEANGGHGTTLRKHFEIPPDIKPATPDVVASFVSYIAKPESRYITGECMICISPCNYRMATYE</sequence>
<dbReference type="PANTHER" id="PTHR24321:SF8">
    <property type="entry name" value="ESTRADIOL 17-BETA-DEHYDROGENASE 8-RELATED"/>
    <property type="match status" value="1"/>
</dbReference>
<protein>
    <submittedName>
        <fullName evidence="4">NAD-P-binding protein</fullName>
    </submittedName>
</protein>
<dbReference type="PANTHER" id="PTHR24321">
    <property type="entry name" value="DEHYDROGENASES, SHORT CHAIN"/>
    <property type="match status" value="1"/>
</dbReference>
<dbReference type="Proteomes" id="UP000193067">
    <property type="component" value="Unassembled WGS sequence"/>
</dbReference>
<dbReference type="OrthoDB" id="498125at2759"/>
<dbReference type="PRINTS" id="PR00080">
    <property type="entry name" value="SDRFAMILY"/>
</dbReference>
<keyword evidence="5" id="KW-1185">Reference proteome</keyword>
<evidence type="ECO:0000256" key="2">
    <source>
        <dbReference type="ARBA" id="ARBA00023002"/>
    </source>
</evidence>
<dbReference type="InterPro" id="IPR036291">
    <property type="entry name" value="NAD(P)-bd_dom_sf"/>
</dbReference>
<evidence type="ECO:0000256" key="3">
    <source>
        <dbReference type="RuleBase" id="RU000363"/>
    </source>
</evidence>